<comment type="caution">
    <text evidence="8">The sequence shown here is derived from an EMBL/GenBank/DDBJ whole genome shotgun (WGS) entry which is preliminary data.</text>
</comment>
<evidence type="ECO:0000256" key="1">
    <source>
        <dbReference type="ARBA" id="ARBA00004167"/>
    </source>
</evidence>
<feature type="domain" description="Hydroxyproline O-arabinosyltransferase-like" evidence="7">
    <location>
        <begin position="39"/>
        <end position="117"/>
    </location>
</feature>
<dbReference type="Proteomes" id="UP001202328">
    <property type="component" value="Unassembled WGS sequence"/>
</dbReference>
<evidence type="ECO:0000256" key="6">
    <source>
        <dbReference type="ARBA" id="ARBA00023136"/>
    </source>
</evidence>
<reference evidence="8" key="1">
    <citation type="submission" date="2022-04" db="EMBL/GenBank/DDBJ databases">
        <title>A functionally conserved STORR gene fusion in Papaver species that diverged 16.8 million years ago.</title>
        <authorList>
            <person name="Catania T."/>
        </authorList>
    </citation>
    <scope>NUCLEOTIDE SEQUENCE</scope>
    <source>
        <strain evidence="8">S-188037</strain>
    </source>
</reference>
<name>A0AAD4XAI2_9MAGN</name>
<gene>
    <name evidence="8" type="ORF">MKW98_011538</name>
</gene>
<dbReference type="PANTHER" id="PTHR31485:SF36">
    <property type="entry name" value="HYDROXYPROLINE O-ARABINOSYLTRANSFERASE 3"/>
    <property type="match status" value="1"/>
</dbReference>
<keyword evidence="2" id="KW-0328">Glycosyltransferase</keyword>
<evidence type="ECO:0000313" key="9">
    <source>
        <dbReference type="Proteomes" id="UP001202328"/>
    </source>
</evidence>
<evidence type="ECO:0000313" key="8">
    <source>
        <dbReference type="EMBL" id="KAI3871483.1"/>
    </source>
</evidence>
<dbReference type="InterPro" id="IPR044845">
    <property type="entry name" value="HPAT/SRGT1-like"/>
</dbReference>
<keyword evidence="4" id="KW-0812">Transmembrane</keyword>
<dbReference type="PANTHER" id="PTHR31485">
    <property type="entry name" value="PEPTIDYL SERINE ALPHA-GALACTOSYLTRANSFERASE"/>
    <property type="match status" value="1"/>
</dbReference>
<organism evidence="8 9">
    <name type="scientific">Papaver atlanticum</name>
    <dbReference type="NCBI Taxonomy" id="357466"/>
    <lineage>
        <taxon>Eukaryota</taxon>
        <taxon>Viridiplantae</taxon>
        <taxon>Streptophyta</taxon>
        <taxon>Embryophyta</taxon>
        <taxon>Tracheophyta</taxon>
        <taxon>Spermatophyta</taxon>
        <taxon>Magnoliopsida</taxon>
        <taxon>Ranunculales</taxon>
        <taxon>Papaveraceae</taxon>
        <taxon>Papaveroideae</taxon>
        <taxon>Papaver</taxon>
    </lineage>
</organism>
<dbReference type="Pfam" id="PF23452">
    <property type="entry name" value="HPAT"/>
    <property type="match status" value="1"/>
</dbReference>
<keyword evidence="9" id="KW-1185">Reference proteome</keyword>
<dbReference type="GO" id="GO:0016020">
    <property type="term" value="C:membrane"/>
    <property type="evidence" value="ECO:0007669"/>
    <property type="project" value="UniProtKB-SubCell"/>
</dbReference>
<keyword evidence="5" id="KW-1133">Transmembrane helix</keyword>
<evidence type="ECO:0000256" key="4">
    <source>
        <dbReference type="ARBA" id="ARBA00022692"/>
    </source>
</evidence>
<keyword evidence="3" id="KW-0808">Transferase</keyword>
<dbReference type="GO" id="GO:0016757">
    <property type="term" value="F:glycosyltransferase activity"/>
    <property type="evidence" value="ECO:0007669"/>
    <property type="project" value="UniProtKB-KW"/>
</dbReference>
<sequence length="125" mass="14614">MKELADEIREEKIGVCLWREIIFDILTKLPAKSLSRFRYAYAVASALHGVQHILRKDFMIQPPWDTEIGKTCIIHFTYGCDYALKGELTYDKIGEWRFDKRSYFCGPPPKNLPLPPPVPKVWSLW</sequence>
<keyword evidence="6" id="KW-0472">Membrane</keyword>
<evidence type="ECO:0000256" key="3">
    <source>
        <dbReference type="ARBA" id="ARBA00022679"/>
    </source>
</evidence>
<dbReference type="AlphaFoldDB" id="A0AAD4XAI2"/>
<accession>A0AAD4XAI2</accession>
<proteinExistence type="predicted"/>
<evidence type="ECO:0000256" key="2">
    <source>
        <dbReference type="ARBA" id="ARBA00022676"/>
    </source>
</evidence>
<protein>
    <recommendedName>
        <fullName evidence="7">Hydroxyproline O-arabinosyltransferase-like domain-containing protein</fullName>
    </recommendedName>
</protein>
<dbReference type="EMBL" id="JAJJMB010013055">
    <property type="protein sequence ID" value="KAI3871483.1"/>
    <property type="molecule type" value="Genomic_DNA"/>
</dbReference>
<evidence type="ECO:0000256" key="5">
    <source>
        <dbReference type="ARBA" id="ARBA00022989"/>
    </source>
</evidence>
<dbReference type="InterPro" id="IPR056508">
    <property type="entry name" value="HPAT-like"/>
</dbReference>
<comment type="subcellular location">
    <subcellularLocation>
        <location evidence="1">Membrane</location>
        <topology evidence="1">Single-pass membrane protein</topology>
    </subcellularLocation>
</comment>
<evidence type="ECO:0000259" key="7">
    <source>
        <dbReference type="Pfam" id="PF23452"/>
    </source>
</evidence>